<comment type="similarity">
    <text evidence="7">Belongs to the methyl-accepting chemotaxis (MCP) protein family.</text>
</comment>
<dbReference type="GO" id="GO:0006935">
    <property type="term" value="P:chemotaxis"/>
    <property type="evidence" value="ECO:0007669"/>
    <property type="project" value="UniProtKB-KW"/>
</dbReference>
<keyword evidence="5 9" id="KW-0472">Membrane</keyword>
<evidence type="ECO:0000256" key="5">
    <source>
        <dbReference type="ARBA" id="ARBA00023136"/>
    </source>
</evidence>
<evidence type="ECO:0000256" key="4">
    <source>
        <dbReference type="ARBA" id="ARBA00022989"/>
    </source>
</evidence>
<keyword evidence="4 9" id="KW-1133">Transmembrane helix</keyword>
<evidence type="ECO:0000256" key="2">
    <source>
        <dbReference type="ARBA" id="ARBA00022500"/>
    </source>
</evidence>
<name>A0A1H7SW83_9GAMM</name>
<keyword evidence="12" id="KW-1185">Reference proteome</keyword>
<dbReference type="PROSITE" id="PS50111">
    <property type="entry name" value="CHEMOTAXIS_TRANSDUC_2"/>
    <property type="match status" value="1"/>
</dbReference>
<evidence type="ECO:0000256" key="9">
    <source>
        <dbReference type="SAM" id="Phobius"/>
    </source>
</evidence>
<evidence type="ECO:0000259" key="10">
    <source>
        <dbReference type="PROSITE" id="PS50111"/>
    </source>
</evidence>
<evidence type="ECO:0000256" key="1">
    <source>
        <dbReference type="ARBA" id="ARBA00004370"/>
    </source>
</evidence>
<keyword evidence="6 8" id="KW-0807">Transducer</keyword>
<dbReference type="Proteomes" id="UP000185766">
    <property type="component" value="Unassembled WGS sequence"/>
</dbReference>
<dbReference type="SMART" id="SM00283">
    <property type="entry name" value="MA"/>
    <property type="match status" value="1"/>
</dbReference>
<gene>
    <name evidence="11" type="ORF">SAMN05216214_12114</name>
</gene>
<dbReference type="GO" id="GO:0007165">
    <property type="term" value="P:signal transduction"/>
    <property type="evidence" value="ECO:0007669"/>
    <property type="project" value="UniProtKB-KW"/>
</dbReference>
<evidence type="ECO:0000313" key="12">
    <source>
        <dbReference type="Proteomes" id="UP000185766"/>
    </source>
</evidence>
<evidence type="ECO:0000256" key="3">
    <source>
        <dbReference type="ARBA" id="ARBA00022692"/>
    </source>
</evidence>
<comment type="subcellular location">
    <subcellularLocation>
        <location evidence="1">Membrane</location>
    </subcellularLocation>
</comment>
<evidence type="ECO:0000256" key="7">
    <source>
        <dbReference type="ARBA" id="ARBA00029447"/>
    </source>
</evidence>
<protein>
    <submittedName>
        <fullName evidence="11">Methyl-accepting chemotaxis protein</fullName>
    </submittedName>
</protein>
<evidence type="ECO:0000313" key="11">
    <source>
        <dbReference type="EMBL" id="SEL76910.1"/>
    </source>
</evidence>
<dbReference type="RefSeq" id="WP_074870556.1">
    <property type="nucleotide sequence ID" value="NZ_FOAS01000021.1"/>
</dbReference>
<accession>A0A1H7SW83</accession>
<dbReference type="GO" id="GO:0016020">
    <property type="term" value="C:membrane"/>
    <property type="evidence" value="ECO:0007669"/>
    <property type="project" value="UniProtKB-SubCell"/>
</dbReference>
<dbReference type="SUPFAM" id="SSF58104">
    <property type="entry name" value="Methyl-accepting chemotaxis protein (MCP) signaling domain"/>
    <property type="match status" value="1"/>
</dbReference>
<keyword evidence="2" id="KW-0145">Chemotaxis</keyword>
<sequence length="384" mass="42280">MQDPTAPSTMPVKHLLLSVVPWLIVAVLSLWLPLWLLLPLGAVMSLGLVAWDAQQRSQVRHTKKKAQRPAIDWQPLGHALVAEVAVVEEQLKRVEQILQHAIDELSASFHQLAARTHRQHEQAQSLVARYGEDNVGQSGSFQDFVSATQSTMSLFVEATVETSRTSMKLVDRMDKVTGKIEEILKSTADMDSIAKQTNLLALNAAIEAARAGEAGRGFAVVADEVRSLSSRSTEFSEVIREHVEEVFQELKQAEGEVSQLAAKDMSFALTSKKQIGGMLSDLEQLNHHTVNVVSELDALSIDIDRDVSRAVTALQFQDMAGQLVGQIRRHQNKLQALGEALQSMQKQAPAQWSDYLVEQARALEQALSSPVAQKNITAGDVELF</sequence>
<dbReference type="PRINTS" id="PR00260">
    <property type="entry name" value="CHEMTRNSDUCR"/>
</dbReference>
<feature type="domain" description="Methyl-accepting transducer" evidence="10">
    <location>
        <begin position="94"/>
        <end position="259"/>
    </location>
</feature>
<feature type="transmembrane region" description="Helical" evidence="9">
    <location>
        <begin position="20"/>
        <end position="51"/>
    </location>
</feature>
<dbReference type="PANTHER" id="PTHR32089:SF120">
    <property type="entry name" value="METHYL-ACCEPTING CHEMOTAXIS PROTEIN TLPQ"/>
    <property type="match status" value="1"/>
</dbReference>
<evidence type="ECO:0000256" key="8">
    <source>
        <dbReference type="PROSITE-ProRule" id="PRU00284"/>
    </source>
</evidence>
<evidence type="ECO:0000256" key="6">
    <source>
        <dbReference type="ARBA" id="ARBA00023224"/>
    </source>
</evidence>
<dbReference type="InterPro" id="IPR004089">
    <property type="entry name" value="MCPsignal_dom"/>
</dbReference>
<dbReference type="EMBL" id="FOAS01000021">
    <property type="protein sequence ID" value="SEL76910.1"/>
    <property type="molecule type" value="Genomic_DNA"/>
</dbReference>
<reference evidence="11 12" key="1">
    <citation type="submission" date="2016-10" db="EMBL/GenBank/DDBJ databases">
        <authorList>
            <person name="de Groot N.N."/>
        </authorList>
    </citation>
    <scope>NUCLEOTIDE SEQUENCE [LARGE SCALE GENOMIC DNA]</scope>
    <source>
        <strain evidence="11 12">JCM 19513</strain>
    </source>
</reference>
<dbReference type="PANTHER" id="PTHR32089">
    <property type="entry name" value="METHYL-ACCEPTING CHEMOTAXIS PROTEIN MCPB"/>
    <property type="match status" value="1"/>
</dbReference>
<proteinExistence type="inferred from homology"/>
<dbReference type="InterPro" id="IPR004090">
    <property type="entry name" value="Chemotax_Me-accpt_rcpt"/>
</dbReference>
<keyword evidence="3 9" id="KW-0812">Transmembrane</keyword>
<dbReference type="Pfam" id="PF00015">
    <property type="entry name" value="MCPsignal"/>
    <property type="match status" value="1"/>
</dbReference>
<dbReference type="GO" id="GO:0004888">
    <property type="term" value="F:transmembrane signaling receptor activity"/>
    <property type="evidence" value="ECO:0007669"/>
    <property type="project" value="InterPro"/>
</dbReference>
<dbReference type="Gene3D" id="1.10.287.950">
    <property type="entry name" value="Methyl-accepting chemotaxis protein"/>
    <property type="match status" value="1"/>
</dbReference>
<organism evidence="11 12">
    <name type="scientific">Atopomonas hussainii</name>
    <dbReference type="NCBI Taxonomy" id="1429083"/>
    <lineage>
        <taxon>Bacteria</taxon>
        <taxon>Pseudomonadati</taxon>
        <taxon>Pseudomonadota</taxon>
        <taxon>Gammaproteobacteria</taxon>
        <taxon>Pseudomonadales</taxon>
        <taxon>Pseudomonadaceae</taxon>
        <taxon>Atopomonas</taxon>
    </lineage>
</organism>
<dbReference type="AlphaFoldDB" id="A0A1H7SW83"/>
<dbReference type="STRING" id="1429083.GCA_001885685_02551"/>